<dbReference type="SUPFAM" id="SSF47240">
    <property type="entry name" value="Ferritin-like"/>
    <property type="match status" value="1"/>
</dbReference>
<evidence type="ECO:0000256" key="1">
    <source>
        <dbReference type="SAM" id="MobiDB-lite"/>
    </source>
</evidence>
<proteinExistence type="predicted"/>
<gene>
    <name evidence="2" type="ORF">AVT10_02175</name>
</gene>
<dbReference type="RefSeq" id="WP_066687720.1">
    <property type="nucleotide sequence ID" value="NZ_CP117025.1"/>
</dbReference>
<dbReference type="Proteomes" id="UP000076609">
    <property type="component" value="Unassembled WGS sequence"/>
</dbReference>
<evidence type="ECO:0000313" key="3">
    <source>
        <dbReference type="Proteomes" id="UP000076609"/>
    </source>
</evidence>
<dbReference type="InterPro" id="IPR052965">
    <property type="entry name" value="Pigment-catalase-like"/>
</dbReference>
<dbReference type="PANTHER" id="PTHR31694">
    <property type="entry name" value="DESICCATION-LIKE PROTEIN"/>
    <property type="match status" value="1"/>
</dbReference>
<keyword evidence="3" id="KW-1185">Reference proteome</keyword>
<sequence length="337" mass="34957">MTDETQMVAALDARVRRREERRDFFRAFGAVAAVGTGLALTSCGGNDDNSPTPTPSGTPTPTPTPTATNSSGFTDLDVLNFALNLEYLEAQFYAFAANGTGLAATLLTGTGTAGTVTGGKKANLSDPIVANYAREIAQDEVAHVEFLRNALGTGAIAMPNIDISATATSAFSNAARAAGLIGQGATFDPYENDDNFLLAAFLFEDVGVTAYRGAMGGIANALIRQAASGILAAESYHAAMIRSALYMRGLTTPTLIDSTEAISKARDDLDGASDIDQGVRPIEDQSNIMPFDSTNGLPYGRTTGQVLNIAYLNRNAVTTGGFFPAGVNGAIKSSAAN</sequence>
<accession>A0ABR5YGR7</accession>
<dbReference type="InterPro" id="IPR009078">
    <property type="entry name" value="Ferritin-like_SF"/>
</dbReference>
<name>A0ABR5YGR7_9SPHN</name>
<dbReference type="EMBL" id="LQQO01000001">
    <property type="protein sequence ID" value="KZE18862.1"/>
    <property type="molecule type" value="Genomic_DNA"/>
</dbReference>
<dbReference type="CDD" id="cd00657">
    <property type="entry name" value="Ferritin_like"/>
    <property type="match status" value="1"/>
</dbReference>
<evidence type="ECO:0000313" key="2">
    <source>
        <dbReference type="EMBL" id="KZE18862.1"/>
    </source>
</evidence>
<protein>
    <recommendedName>
        <fullName evidence="4">Ferritin-like domain-containing protein</fullName>
    </recommendedName>
</protein>
<reference evidence="3" key="1">
    <citation type="submission" date="2016-01" db="EMBL/GenBank/DDBJ databases">
        <title>Draft genome of Chromobacterium sp. F49.</title>
        <authorList>
            <person name="Hong K.W."/>
        </authorList>
    </citation>
    <scope>NUCLEOTIDE SEQUENCE [LARGE SCALE GENOMIC DNA]</scope>
    <source>
        <strain evidence="3">CN3</strain>
    </source>
</reference>
<dbReference type="PANTHER" id="PTHR31694:SF26">
    <property type="entry name" value="OS05G0151100 PROTEIN"/>
    <property type="match status" value="1"/>
</dbReference>
<evidence type="ECO:0008006" key="4">
    <source>
        <dbReference type="Google" id="ProtNLM"/>
    </source>
</evidence>
<feature type="region of interest" description="Disordered" evidence="1">
    <location>
        <begin position="42"/>
        <end position="71"/>
    </location>
</feature>
<feature type="compositionally biased region" description="Pro residues" evidence="1">
    <location>
        <begin position="52"/>
        <end position="64"/>
    </location>
</feature>
<organism evidence="2 3">
    <name type="scientific">Sphingomonas hankookensis</name>
    <dbReference type="NCBI Taxonomy" id="563996"/>
    <lineage>
        <taxon>Bacteria</taxon>
        <taxon>Pseudomonadati</taxon>
        <taxon>Pseudomonadota</taxon>
        <taxon>Alphaproteobacteria</taxon>
        <taxon>Sphingomonadales</taxon>
        <taxon>Sphingomonadaceae</taxon>
        <taxon>Sphingomonas</taxon>
    </lineage>
</organism>
<dbReference type="Pfam" id="PF13668">
    <property type="entry name" value="Ferritin_2"/>
    <property type="match status" value="1"/>
</dbReference>
<comment type="caution">
    <text evidence="2">The sequence shown here is derived from an EMBL/GenBank/DDBJ whole genome shotgun (WGS) entry which is preliminary data.</text>
</comment>